<comment type="caution">
    <text evidence="1">The sequence shown here is derived from an EMBL/GenBank/DDBJ whole genome shotgun (WGS) entry which is preliminary data.</text>
</comment>
<proteinExistence type="predicted"/>
<feature type="non-terminal residue" evidence="1">
    <location>
        <position position="1"/>
    </location>
</feature>
<gene>
    <name evidence="1" type="ORF">OFUS_LOCUS1816</name>
</gene>
<protein>
    <submittedName>
        <fullName evidence="1">Uncharacterized protein</fullName>
    </submittedName>
</protein>
<accession>A0A8J1XJ05</accession>
<reference evidence="1" key="1">
    <citation type="submission" date="2022-03" db="EMBL/GenBank/DDBJ databases">
        <authorList>
            <person name="Martin C."/>
        </authorList>
    </citation>
    <scope>NUCLEOTIDE SEQUENCE</scope>
</reference>
<dbReference type="Gene3D" id="2.10.25.10">
    <property type="entry name" value="Laminin"/>
    <property type="match status" value="1"/>
</dbReference>
<keyword evidence="2" id="KW-1185">Reference proteome</keyword>
<dbReference type="AlphaFoldDB" id="A0A8J1XJ05"/>
<dbReference type="InterPro" id="IPR036084">
    <property type="entry name" value="Ser_inhib-like_sf"/>
</dbReference>
<organism evidence="1 2">
    <name type="scientific">Owenia fusiformis</name>
    <name type="common">Polychaete worm</name>
    <dbReference type="NCBI Taxonomy" id="6347"/>
    <lineage>
        <taxon>Eukaryota</taxon>
        <taxon>Metazoa</taxon>
        <taxon>Spiralia</taxon>
        <taxon>Lophotrochozoa</taxon>
        <taxon>Annelida</taxon>
        <taxon>Polychaeta</taxon>
        <taxon>Sedentaria</taxon>
        <taxon>Canalipalpata</taxon>
        <taxon>Sabellida</taxon>
        <taxon>Oweniida</taxon>
        <taxon>Oweniidae</taxon>
        <taxon>Owenia</taxon>
    </lineage>
</organism>
<dbReference type="SUPFAM" id="SSF57567">
    <property type="entry name" value="Serine protease inhibitors"/>
    <property type="match status" value="1"/>
</dbReference>
<dbReference type="EMBL" id="CAIIXF020000001">
    <property type="protein sequence ID" value="CAH1774332.1"/>
    <property type="molecule type" value="Genomic_DNA"/>
</dbReference>
<dbReference type="Proteomes" id="UP000749559">
    <property type="component" value="Unassembled WGS sequence"/>
</dbReference>
<feature type="non-terminal residue" evidence="1">
    <location>
        <position position="313"/>
    </location>
</feature>
<dbReference type="OrthoDB" id="6152181at2759"/>
<evidence type="ECO:0000313" key="2">
    <source>
        <dbReference type="Proteomes" id="UP000749559"/>
    </source>
</evidence>
<dbReference type="CDD" id="cd19941">
    <property type="entry name" value="TIL"/>
    <property type="match status" value="1"/>
</dbReference>
<name>A0A8J1XJ05_OWEFU</name>
<evidence type="ECO:0000313" key="1">
    <source>
        <dbReference type="EMBL" id="CAH1774332.1"/>
    </source>
</evidence>
<sequence length="313" mass="34561">ICDIAAAFADLCRENGVDAPLWRDVFNCQMKCGDNEEYLANGPGCERKCLEGDQRYCNTPKREGCFCKIGYIRCNGTCSIGKDYCPPSSDPRYRATETCCMHSSWHWALIDGSYFTQDIRGGELVKHLCPKGQVFKVTSHNECKCIKGCKWSNWATWSEICPFCPKSCDGGYVTCTRIRTRQGPYCTPISPISESETSTKICPKTCCWSNWASWSENCPSCPDCPDCSSCGGGSVICTHTRTRQGPNCATNVQLDTKVSTKTCLSPPCCIWSPWASWSVNCPFCPKSCSGGSVSCTRARTRQGPYCTPTSQSQ</sequence>